<dbReference type="AlphaFoldDB" id="A0A6S7FP37"/>
<dbReference type="PANTHER" id="PTHR43706:SF47">
    <property type="entry name" value="EXTERNAL NADH-UBIQUINONE OXIDOREDUCTASE 1, MITOCHONDRIAL-RELATED"/>
    <property type="match status" value="1"/>
</dbReference>
<keyword evidence="6" id="KW-0106">Calcium</keyword>
<dbReference type="Gene3D" id="3.50.50.100">
    <property type="match status" value="2"/>
</dbReference>
<keyword evidence="9" id="KW-0520">NAD</keyword>
<dbReference type="InterPro" id="IPR023753">
    <property type="entry name" value="FAD/NAD-binding_dom"/>
</dbReference>
<evidence type="ECO:0000313" key="13">
    <source>
        <dbReference type="EMBL" id="CAB3979347.1"/>
    </source>
</evidence>
<evidence type="ECO:0000256" key="2">
    <source>
        <dbReference type="ARBA" id="ARBA00005272"/>
    </source>
</evidence>
<gene>
    <name evidence="13" type="ORF">PACLA_8A028024</name>
</gene>
<evidence type="ECO:0000259" key="12">
    <source>
        <dbReference type="PROSITE" id="PS50222"/>
    </source>
</evidence>
<dbReference type="Pfam" id="PF22366">
    <property type="entry name" value="NDH2_C"/>
    <property type="match status" value="1"/>
</dbReference>
<dbReference type="InterPro" id="IPR045024">
    <property type="entry name" value="NDH-2"/>
</dbReference>
<dbReference type="OrthoDB" id="3244603at2759"/>
<dbReference type="InterPro" id="IPR002048">
    <property type="entry name" value="EF_hand_dom"/>
</dbReference>
<evidence type="ECO:0000256" key="9">
    <source>
        <dbReference type="ARBA" id="ARBA00023027"/>
    </source>
</evidence>
<comment type="catalytic activity">
    <reaction evidence="10">
        <text>a quinone + NADH + H(+) = a quinol + NAD(+)</text>
        <dbReference type="Rhea" id="RHEA:46160"/>
        <dbReference type="ChEBI" id="CHEBI:15378"/>
        <dbReference type="ChEBI" id="CHEBI:24646"/>
        <dbReference type="ChEBI" id="CHEBI:57540"/>
        <dbReference type="ChEBI" id="CHEBI:57945"/>
        <dbReference type="ChEBI" id="CHEBI:132124"/>
        <dbReference type="EC" id="1.6.5.9"/>
    </reaction>
</comment>
<evidence type="ECO:0000256" key="7">
    <source>
        <dbReference type="ARBA" id="ARBA00022946"/>
    </source>
</evidence>
<sequence>MPRKGTDFLKRLIFFASKYSERTNLNFGKKMTPLLKYFGVFVVSTGSVLYLCEKPRPLLASEEHKRKKIVVLGSGWAAVNFLRNLKPDLYDIEIVSPRNYFLMTPLLPSVTVGTLEARSLVEPIRKIYSKWHKTGVQFHEAKCMDVDIEKQQIKCRDISGITSSNPEFTLNYDLLVVAVGARNNTFNTPGVEQHCHFLKSIKDVRQIRNSIVDCFETAAMKGQSESDIKRLLHFVVVGGGPTGVEFAAELRDFVKEDLNRQYPGLAEHARITLVHSRDHILNNYDEQISEYTEKHFKTDYIDCVTDSRVTEVNEQSLVIMNKKTKEKRVATYGACVWATGIAPSPLTKEIAKKLPGQTNRNGLITDEYLRVKNSNGTIYAVGDCSVVEQEKIVENVEEWFQKADRDADGTLTMEEFTGIMEEAKRKYPQVSSYFSTAWQKSLKKAFNEVDKDGNKRLSMSEFREILKKVDSKLRSYPATAQVASQQGHYLGDLFTNLHSQEQNQDFKTLGLGPFKYRHLGSFAYVGDDKAVLKVPMFGSLSGWWVMWLWRASYLNECVGWRTRFLVAFDWIKTKVSGRDTSRI</sequence>
<keyword evidence="7" id="KW-0809">Transit peptide</keyword>
<dbReference type="InterPro" id="IPR018247">
    <property type="entry name" value="EF_Hand_1_Ca_BS"/>
</dbReference>
<keyword evidence="14" id="KW-1185">Reference proteome</keyword>
<dbReference type="Pfam" id="PF13405">
    <property type="entry name" value="EF-hand_6"/>
    <property type="match status" value="1"/>
</dbReference>
<dbReference type="EC" id="1.6.5.9" evidence="3"/>
<protein>
    <recommendedName>
        <fullName evidence="3">NADH:ubiquinone reductase (non-electrogenic)</fullName>
        <ecNumber evidence="3">1.6.5.9</ecNumber>
    </recommendedName>
</protein>
<dbReference type="EMBL" id="CACRXK020000188">
    <property type="protein sequence ID" value="CAB3979347.1"/>
    <property type="molecule type" value="Genomic_DNA"/>
</dbReference>
<keyword evidence="8" id="KW-0560">Oxidoreductase</keyword>
<dbReference type="SMART" id="SM00054">
    <property type="entry name" value="EFh"/>
    <property type="match status" value="2"/>
</dbReference>
<dbReference type="CDD" id="cd00051">
    <property type="entry name" value="EFh"/>
    <property type="match status" value="1"/>
</dbReference>
<dbReference type="GO" id="GO:0005509">
    <property type="term" value="F:calcium ion binding"/>
    <property type="evidence" value="ECO:0007669"/>
    <property type="project" value="InterPro"/>
</dbReference>
<evidence type="ECO:0000256" key="5">
    <source>
        <dbReference type="ARBA" id="ARBA00022827"/>
    </source>
</evidence>
<evidence type="ECO:0000313" key="14">
    <source>
        <dbReference type="Proteomes" id="UP001152795"/>
    </source>
</evidence>
<dbReference type="SUPFAM" id="SSF47473">
    <property type="entry name" value="EF-hand"/>
    <property type="match status" value="1"/>
</dbReference>
<accession>A0A6S7FP37</accession>
<name>A0A6S7FP37_PARCT</name>
<dbReference type="PROSITE" id="PS50222">
    <property type="entry name" value="EF_HAND_2"/>
    <property type="match status" value="2"/>
</dbReference>
<evidence type="ECO:0000256" key="3">
    <source>
        <dbReference type="ARBA" id="ARBA00012637"/>
    </source>
</evidence>
<comment type="caution">
    <text evidence="13">The sequence shown here is derived from an EMBL/GenBank/DDBJ whole genome shotgun (WGS) entry which is preliminary data.</text>
</comment>
<keyword evidence="4" id="KW-0285">Flavoprotein</keyword>
<evidence type="ECO:0000256" key="1">
    <source>
        <dbReference type="ARBA" id="ARBA00004137"/>
    </source>
</evidence>
<keyword evidence="5" id="KW-0274">FAD</keyword>
<comment type="subcellular location">
    <subcellularLocation>
        <location evidence="1">Mitochondrion inner membrane</location>
        <topology evidence="1">Peripheral membrane protein</topology>
        <orientation evidence="1">Intermembrane side</orientation>
    </subcellularLocation>
</comment>
<dbReference type="SUPFAM" id="SSF51905">
    <property type="entry name" value="FAD/NAD(P)-binding domain"/>
    <property type="match status" value="2"/>
</dbReference>
<evidence type="ECO:0000256" key="4">
    <source>
        <dbReference type="ARBA" id="ARBA00022630"/>
    </source>
</evidence>
<dbReference type="InterPro" id="IPR011992">
    <property type="entry name" value="EF-hand-dom_pair"/>
</dbReference>
<evidence type="ECO:0000256" key="10">
    <source>
        <dbReference type="ARBA" id="ARBA00047599"/>
    </source>
</evidence>
<comment type="similarity">
    <text evidence="2">Belongs to the NADH dehydrogenase family.</text>
</comment>
<dbReference type="Pfam" id="PF07992">
    <property type="entry name" value="Pyr_redox_2"/>
    <property type="match status" value="1"/>
</dbReference>
<organism evidence="13 14">
    <name type="scientific">Paramuricea clavata</name>
    <name type="common">Red gorgonian</name>
    <name type="synonym">Violescent sea-whip</name>
    <dbReference type="NCBI Taxonomy" id="317549"/>
    <lineage>
        <taxon>Eukaryota</taxon>
        <taxon>Metazoa</taxon>
        <taxon>Cnidaria</taxon>
        <taxon>Anthozoa</taxon>
        <taxon>Octocorallia</taxon>
        <taxon>Malacalcyonacea</taxon>
        <taxon>Plexauridae</taxon>
        <taxon>Paramuricea</taxon>
    </lineage>
</organism>
<evidence type="ECO:0000256" key="8">
    <source>
        <dbReference type="ARBA" id="ARBA00023002"/>
    </source>
</evidence>
<comment type="catalytic activity">
    <reaction evidence="11">
        <text>a ubiquinone + NADH + H(+) = a ubiquinol + NAD(+)</text>
        <dbReference type="Rhea" id="RHEA:23152"/>
        <dbReference type="Rhea" id="RHEA-COMP:9565"/>
        <dbReference type="Rhea" id="RHEA-COMP:9566"/>
        <dbReference type="ChEBI" id="CHEBI:15378"/>
        <dbReference type="ChEBI" id="CHEBI:16389"/>
        <dbReference type="ChEBI" id="CHEBI:17976"/>
        <dbReference type="ChEBI" id="CHEBI:57540"/>
        <dbReference type="ChEBI" id="CHEBI:57945"/>
    </reaction>
</comment>
<feature type="domain" description="EF-hand" evidence="12">
    <location>
        <begin position="391"/>
        <end position="426"/>
    </location>
</feature>
<dbReference type="PANTHER" id="PTHR43706">
    <property type="entry name" value="NADH DEHYDROGENASE"/>
    <property type="match status" value="1"/>
</dbReference>
<reference evidence="13" key="1">
    <citation type="submission" date="2020-04" db="EMBL/GenBank/DDBJ databases">
        <authorList>
            <person name="Alioto T."/>
            <person name="Alioto T."/>
            <person name="Gomez Garrido J."/>
        </authorList>
    </citation>
    <scope>NUCLEOTIDE SEQUENCE</scope>
    <source>
        <strain evidence="13">A484AB</strain>
    </source>
</reference>
<feature type="domain" description="EF-hand" evidence="12">
    <location>
        <begin position="437"/>
        <end position="472"/>
    </location>
</feature>
<dbReference type="Pfam" id="PF13202">
    <property type="entry name" value="EF-hand_5"/>
    <property type="match status" value="1"/>
</dbReference>
<dbReference type="PROSITE" id="PS00018">
    <property type="entry name" value="EF_HAND_1"/>
    <property type="match status" value="2"/>
</dbReference>
<proteinExistence type="inferred from homology"/>
<dbReference type="InterPro" id="IPR054585">
    <property type="entry name" value="NDH2-like_C"/>
</dbReference>
<evidence type="ECO:0000256" key="11">
    <source>
        <dbReference type="ARBA" id="ARBA00049010"/>
    </source>
</evidence>
<evidence type="ECO:0000256" key="6">
    <source>
        <dbReference type="ARBA" id="ARBA00022837"/>
    </source>
</evidence>
<dbReference type="GO" id="GO:0050136">
    <property type="term" value="F:NADH dehydrogenase (quinone) (non-electrogenic) activity"/>
    <property type="evidence" value="ECO:0007669"/>
    <property type="project" value="UniProtKB-EC"/>
</dbReference>
<dbReference type="GO" id="GO:0005743">
    <property type="term" value="C:mitochondrial inner membrane"/>
    <property type="evidence" value="ECO:0007669"/>
    <property type="project" value="UniProtKB-SubCell"/>
</dbReference>
<dbReference type="InterPro" id="IPR036188">
    <property type="entry name" value="FAD/NAD-bd_sf"/>
</dbReference>
<dbReference type="Proteomes" id="UP001152795">
    <property type="component" value="Unassembled WGS sequence"/>
</dbReference>